<dbReference type="Gene3D" id="3.10.490.10">
    <property type="entry name" value="Gamma-glutamyl cyclotransferase-like"/>
    <property type="match status" value="1"/>
</dbReference>
<dbReference type="CDD" id="cd06661">
    <property type="entry name" value="GGCT_like"/>
    <property type="match status" value="1"/>
</dbReference>
<evidence type="ECO:0000259" key="1">
    <source>
        <dbReference type="Pfam" id="PF06094"/>
    </source>
</evidence>
<keyword evidence="3" id="KW-1185">Reference proteome</keyword>
<gene>
    <name evidence="2" type="ORF">Pph01_63860</name>
</gene>
<dbReference type="AlphaFoldDB" id="A0A8J3U9T2"/>
<dbReference type="Pfam" id="PF06094">
    <property type="entry name" value="GGACT"/>
    <property type="match status" value="1"/>
</dbReference>
<dbReference type="InterPro" id="IPR009288">
    <property type="entry name" value="AIG2-like_dom"/>
</dbReference>
<proteinExistence type="predicted"/>
<evidence type="ECO:0000313" key="3">
    <source>
        <dbReference type="Proteomes" id="UP000622547"/>
    </source>
</evidence>
<dbReference type="Proteomes" id="UP000622547">
    <property type="component" value="Unassembled WGS sequence"/>
</dbReference>
<name>A0A8J3U9T2_9ACTN</name>
<comment type="caution">
    <text evidence="2">The sequence shown here is derived from an EMBL/GenBank/DDBJ whole genome shotgun (WGS) entry which is preliminary data.</text>
</comment>
<organism evidence="2 3">
    <name type="scientific">Planotetraspora phitsanulokensis</name>
    <dbReference type="NCBI Taxonomy" id="575192"/>
    <lineage>
        <taxon>Bacteria</taxon>
        <taxon>Bacillati</taxon>
        <taxon>Actinomycetota</taxon>
        <taxon>Actinomycetes</taxon>
        <taxon>Streptosporangiales</taxon>
        <taxon>Streptosporangiaceae</taxon>
        <taxon>Planotetraspora</taxon>
    </lineage>
</organism>
<dbReference type="GO" id="GO:0016874">
    <property type="term" value="F:ligase activity"/>
    <property type="evidence" value="ECO:0007669"/>
    <property type="project" value="UniProtKB-KW"/>
</dbReference>
<keyword evidence="2" id="KW-0436">Ligase</keyword>
<protein>
    <submittedName>
        <fullName evidence="2">UDP-N-acetylmuramate--alanine ligase</fullName>
    </submittedName>
</protein>
<sequence length="123" mass="13359">MTGPEDKRDISLFSYGTLQDPAVQTANFGRLLEGRPDALPGYKSSIVQITDPEVLAVSGAAWHPIVTATGDPADQVQGTVFRITESELAAADEYEVSDYTRIRVTLLSGTHAWVYVEADQSDE</sequence>
<dbReference type="InterPro" id="IPR013024">
    <property type="entry name" value="GGCT-like"/>
</dbReference>
<dbReference type="SUPFAM" id="SSF110857">
    <property type="entry name" value="Gamma-glutamyl cyclotransferase-like"/>
    <property type="match status" value="1"/>
</dbReference>
<dbReference type="EMBL" id="BOOP01000032">
    <property type="protein sequence ID" value="GII41383.1"/>
    <property type="molecule type" value="Genomic_DNA"/>
</dbReference>
<dbReference type="RefSeq" id="WP_204076848.1">
    <property type="nucleotide sequence ID" value="NZ_BAABHI010000007.1"/>
</dbReference>
<reference evidence="2 3" key="1">
    <citation type="submission" date="2021-01" db="EMBL/GenBank/DDBJ databases">
        <title>Whole genome shotgun sequence of Planotetraspora phitsanulokensis NBRC 104273.</title>
        <authorList>
            <person name="Komaki H."/>
            <person name="Tamura T."/>
        </authorList>
    </citation>
    <scope>NUCLEOTIDE SEQUENCE [LARGE SCALE GENOMIC DNA]</scope>
    <source>
        <strain evidence="2 3">NBRC 104273</strain>
    </source>
</reference>
<feature type="domain" description="Gamma-glutamylcyclotransferase AIG2-like" evidence="1">
    <location>
        <begin position="12"/>
        <end position="119"/>
    </location>
</feature>
<dbReference type="InterPro" id="IPR036568">
    <property type="entry name" value="GGCT-like_sf"/>
</dbReference>
<evidence type="ECO:0000313" key="2">
    <source>
        <dbReference type="EMBL" id="GII41383.1"/>
    </source>
</evidence>
<accession>A0A8J3U9T2</accession>